<evidence type="ECO:0000256" key="9">
    <source>
        <dbReference type="ARBA" id="ARBA00023315"/>
    </source>
</evidence>
<feature type="region of interest" description="Disordered" evidence="12">
    <location>
        <begin position="225"/>
        <end position="257"/>
    </location>
</feature>
<comment type="similarity">
    <text evidence="3">Belongs to the acetyltransferase family. NAA40 subfamily.</text>
</comment>
<name>A0A167UGG9_CORFA</name>
<dbReference type="AlphaFoldDB" id="A0A167UGG9"/>
<comment type="caution">
    <text evidence="14">The sequence shown here is derived from an EMBL/GenBank/DDBJ whole genome shotgun (WGS) entry which is preliminary data.</text>
</comment>
<evidence type="ECO:0000256" key="12">
    <source>
        <dbReference type="SAM" id="MobiDB-lite"/>
    </source>
</evidence>
<sequence>MAAAPLPTKRRAARRDAALRAAADKAIAVANSLTDEAFVSAYIQPSESSWPTWTHPRTREPHAVSLRSPGHMPATELAACLALIERTSGDDYRAGGGWDPAAKAAEMRSRGLRYVLVRHPDDGGEVRGFASFMFTWEDDRPVVYCYEIHLAPELEGTGLGALLMGHVMAVAGRVGGMTGTMLTCFVTNERARRFYERLGFVVDASSPRPRRLRDRVVEPAYVIMSRPTTTTEGSGGVDDVPPDEVDGHREKRARKST</sequence>
<evidence type="ECO:0000256" key="6">
    <source>
        <dbReference type="ARBA" id="ARBA00022490"/>
    </source>
</evidence>
<evidence type="ECO:0000256" key="11">
    <source>
        <dbReference type="ARBA" id="ARBA00049524"/>
    </source>
</evidence>
<dbReference type="CDD" id="cd04301">
    <property type="entry name" value="NAT_SF"/>
    <property type="match status" value="1"/>
</dbReference>
<dbReference type="InterPro" id="IPR016181">
    <property type="entry name" value="Acyl_CoA_acyltransferase"/>
</dbReference>
<evidence type="ECO:0000256" key="4">
    <source>
        <dbReference type="ARBA" id="ARBA00012950"/>
    </source>
</evidence>
<feature type="domain" description="N-acetyltransferase" evidence="13">
    <location>
        <begin position="64"/>
        <end position="229"/>
    </location>
</feature>
<dbReference type="SUPFAM" id="SSF55729">
    <property type="entry name" value="Acyl-CoA N-acyltransferases (Nat)"/>
    <property type="match status" value="1"/>
</dbReference>
<dbReference type="Proteomes" id="UP000076744">
    <property type="component" value="Unassembled WGS sequence"/>
</dbReference>
<organism evidence="14 15">
    <name type="scientific">Cordyceps fumosorosea (strain ARSEF 2679)</name>
    <name type="common">Isaria fumosorosea</name>
    <dbReference type="NCBI Taxonomy" id="1081104"/>
    <lineage>
        <taxon>Eukaryota</taxon>
        <taxon>Fungi</taxon>
        <taxon>Dikarya</taxon>
        <taxon>Ascomycota</taxon>
        <taxon>Pezizomycotina</taxon>
        <taxon>Sordariomycetes</taxon>
        <taxon>Hypocreomycetidae</taxon>
        <taxon>Hypocreales</taxon>
        <taxon>Cordycipitaceae</taxon>
        <taxon>Cordyceps</taxon>
    </lineage>
</organism>
<evidence type="ECO:0000256" key="10">
    <source>
        <dbReference type="ARBA" id="ARBA00047821"/>
    </source>
</evidence>
<dbReference type="EC" id="2.3.1.257" evidence="4"/>
<dbReference type="GeneID" id="30021926"/>
<keyword evidence="8" id="KW-0539">Nucleus</keyword>
<protein>
    <recommendedName>
        <fullName evidence="5">N-alpha-acetyltransferase 40</fullName>
        <ecNumber evidence="4">2.3.1.257</ecNumber>
    </recommendedName>
</protein>
<dbReference type="OrthoDB" id="424551at2759"/>
<evidence type="ECO:0000256" key="2">
    <source>
        <dbReference type="ARBA" id="ARBA00004496"/>
    </source>
</evidence>
<evidence type="ECO:0000256" key="7">
    <source>
        <dbReference type="ARBA" id="ARBA00022679"/>
    </source>
</evidence>
<accession>A0A167UGG9</accession>
<dbReference type="GO" id="GO:1990189">
    <property type="term" value="F:protein N-terminal-serine acetyltransferase activity"/>
    <property type="evidence" value="ECO:0007669"/>
    <property type="project" value="UniProtKB-EC"/>
</dbReference>
<evidence type="ECO:0000256" key="3">
    <source>
        <dbReference type="ARBA" id="ARBA00008870"/>
    </source>
</evidence>
<proteinExistence type="inferred from homology"/>
<comment type="catalytic activity">
    <reaction evidence="10">
        <text>N-terminal L-seryl-[histone H2A] + acetyl-CoA = N-terminal N(alpha)-acetyl-L-seryl-[histone H2A] + CoA + H(+)</text>
        <dbReference type="Rhea" id="RHEA:50600"/>
        <dbReference type="Rhea" id="RHEA-COMP:12742"/>
        <dbReference type="Rhea" id="RHEA-COMP:12744"/>
        <dbReference type="ChEBI" id="CHEBI:15378"/>
        <dbReference type="ChEBI" id="CHEBI:57287"/>
        <dbReference type="ChEBI" id="CHEBI:57288"/>
        <dbReference type="ChEBI" id="CHEBI:64738"/>
        <dbReference type="ChEBI" id="CHEBI:83690"/>
        <dbReference type="EC" id="2.3.1.257"/>
    </reaction>
</comment>
<keyword evidence="7 14" id="KW-0808">Transferase</keyword>
<dbReference type="PANTHER" id="PTHR20531">
    <property type="entry name" value="N-ALPHA-ACETYLTRANSFERASE 40"/>
    <property type="match status" value="1"/>
</dbReference>
<dbReference type="PANTHER" id="PTHR20531:SF1">
    <property type="entry name" value="N-ALPHA-ACETYLTRANSFERASE 40"/>
    <property type="match status" value="1"/>
</dbReference>
<dbReference type="GO" id="GO:0010485">
    <property type="term" value="F:histone H4 acetyltransferase activity"/>
    <property type="evidence" value="ECO:0007669"/>
    <property type="project" value="InterPro"/>
</dbReference>
<keyword evidence="15" id="KW-1185">Reference proteome</keyword>
<evidence type="ECO:0000256" key="5">
    <source>
        <dbReference type="ARBA" id="ARBA00015043"/>
    </source>
</evidence>
<dbReference type="GO" id="GO:0005634">
    <property type="term" value="C:nucleus"/>
    <property type="evidence" value="ECO:0007669"/>
    <property type="project" value="UniProtKB-SubCell"/>
</dbReference>
<keyword evidence="6" id="KW-0963">Cytoplasm</keyword>
<evidence type="ECO:0000313" key="14">
    <source>
        <dbReference type="EMBL" id="OAA61555.1"/>
    </source>
</evidence>
<dbReference type="EMBL" id="AZHB01000013">
    <property type="protein sequence ID" value="OAA61555.1"/>
    <property type="molecule type" value="Genomic_DNA"/>
</dbReference>
<dbReference type="GO" id="GO:0005737">
    <property type="term" value="C:cytoplasm"/>
    <property type="evidence" value="ECO:0007669"/>
    <property type="project" value="UniProtKB-SubCell"/>
</dbReference>
<evidence type="ECO:0000313" key="15">
    <source>
        <dbReference type="Proteomes" id="UP000076744"/>
    </source>
</evidence>
<evidence type="ECO:0000256" key="8">
    <source>
        <dbReference type="ARBA" id="ARBA00023242"/>
    </source>
</evidence>
<evidence type="ECO:0000259" key="13">
    <source>
        <dbReference type="PROSITE" id="PS51186"/>
    </source>
</evidence>
<comment type="catalytic activity">
    <reaction evidence="11">
        <text>N-terminal L-seryl-[histone H4] + acetyl-CoA = N-terminal N(alpha)-acetyl-L-seryl-[histone H4] + CoA + H(+)</text>
        <dbReference type="Rhea" id="RHEA:50596"/>
        <dbReference type="Rhea" id="RHEA-COMP:12740"/>
        <dbReference type="Rhea" id="RHEA-COMP:12743"/>
        <dbReference type="ChEBI" id="CHEBI:15378"/>
        <dbReference type="ChEBI" id="CHEBI:57287"/>
        <dbReference type="ChEBI" id="CHEBI:57288"/>
        <dbReference type="ChEBI" id="CHEBI:64738"/>
        <dbReference type="ChEBI" id="CHEBI:83690"/>
        <dbReference type="EC" id="2.3.1.257"/>
    </reaction>
</comment>
<dbReference type="RefSeq" id="XP_018703810.1">
    <property type="nucleotide sequence ID" value="XM_018849239.1"/>
</dbReference>
<dbReference type="Pfam" id="PF00583">
    <property type="entry name" value="Acetyltransf_1"/>
    <property type="match status" value="1"/>
</dbReference>
<dbReference type="InterPro" id="IPR000182">
    <property type="entry name" value="GNAT_dom"/>
</dbReference>
<reference evidence="14 15" key="1">
    <citation type="journal article" date="2016" name="Genome Biol. Evol.">
        <title>Divergent and convergent evolution of fungal pathogenicity.</title>
        <authorList>
            <person name="Shang Y."/>
            <person name="Xiao G."/>
            <person name="Zheng P."/>
            <person name="Cen K."/>
            <person name="Zhan S."/>
            <person name="Wang C."/>
        </authorList>
    </citation>
    <scope>NUCLEOTIDE SEQUENCE [LARGE SCALE GENOMIC DNA]</scope>
    <source>
        <strain evidence="14 15">ARSEF 2679</strain>
    </source>
</reference>
<dbReference type="InterPro" id="IPR039949">
    <property type="entry name" value="NAA40"/>
</dbReference>
<dbReference type="STRING" id="1081104.A0A167UGG9"/>
<gene>
    <name evidence="14" type="ORF">ISF_05634</name>
</gene>
<evidence type="ECO:0000256" key="1">
    <source>
        <dbReference type="ARBA" id="ARBA00004123"/>
    </source>
</evidence>
<keyword evidence="9 14" id="KW-0012">Acyltransferase</keyword>
<dbReference type="PROSITE" id="PS51186">
    <property type="entry name" value="GNAT"/>
    <property type="match status" value="1"/>
</dbReference>
<dbReference type="Gene3D" id="3.40.630.30">
    <property type="match status" value="1"/>
</dbReference>
<dbReference type="GO" id="GO:0043998">
    <property type="term" value="F:histone H2A acetyltransferase activity"/>
    <property type="evidence" value="ECO:0007669"/>
    <property type="project" value="InterPro"/>
</dbReference>
<comment type="subcellular location">
    <subcellularLocation>
        <location evidence="2">Cytoplasm</location>
    </subcellularLocation>
    <subcellularLocation>
        <location evidence="1">Nucleus</location>
    </subcellularLocation>
</comment>